<keyword evidence="1" id="KW-0812">Transmembrane</keyword>
<evidence type="ECO:0000313" key="4">
    <source>
        <dbReference type="Proteomes" id="UP000282170"/>
    </source>
</evidence>
<proteinExistence type="predicted"/>
<dbReference type="SUPFAM" id="SSF81324">
    <property type="entry name" value="Voltage-gated potassium channels"/>
    <property type="match status" value="1"/>
</dbReference>
<accession>A0A494V111</accession>
<dbReference type="InterPro" id="IPR013099">
    <property type="entry name" value="K_chnl_dom"/>
</dbReference>
<name>A0A494V111_9ACTN</name>
<dbReference type="AlphaFoldDB" id="A0A494V111"/>
<protein>
    <recommendedName>
        <fullName evidence="2">Potassium channel domain-containing protein</fullName>
    </recommendedName>
</protein>
<gene>
    <name evidence="3" type="ORF">CNQ36_16960</name>
</gene>
<keyword evidence="4" id="KW-1185">Reference proteome</keyword>
<feature type="transmembrane region" description="Helical" evidence="1">
    <location>
        <begin position="88"/>
        <end position="109"/>
    </location>
</feature>
<keyword evidence="1" id="KW-0472">Membrane</keyword>
<evidence type="ECO:0000313" key="3">
    <source>
        <dbReference type="EMBL" id="AYL39545.1"/>
    </source>
</evidence>
<keyword evidence="1" id="KW-1133">Transmembrane helix</keyword>
<feature type="transmembrane region" description="Helical" evidence="1">
    <location>
        <begin position="153"/>
        <end position="174"/>
    </location>
</feature>
<feature type="transmembrane region" description="Helical" evidence="1">
    <location>
        <begin position="23"/>
        <end position="43"/>
    </location>
</feature>
<sequence length="188" mass="20486">MGPVRTASRVPRLTRASAVWKTFWPGLVGAAGVAAMVTAFFLLPLDGLGPHRPALSWTLFILALVLVAILLLRQVVHVMLGLPNIRPGLVIPLLMTLSILVFASTYLSLAQLPGELVGLDTRLDALYFTLVTLATIGYGDITPHGQTARLVTILQIVYSFIFLTAAATALTNYFRTTLSHREKPRRPQ</sequence>
<dbReference type="Pfam" id="PF07885">
    <property type="entry name" value="Ion_trans_2"/>
    <property type="match status" value="1"/>
</dbReference>
<evidence type="ECO:0000259" key="2">
    <source>
        <dbReference type="Pfam" id="PF07885"/>
    </source>
</evidence>
<feature type="domain" description="Potassium channel" evidence="2">
    <location>
        <begin position="95"/>
        <end position="175"/>
    </location>
</feature>
<organism evidence="3 4">
    <name type="scientific">Streptomyces fungicidicus</name>
    <dbReference type="NCBI Taxonomy" id="68203"/>
    <lineage>
        <taxon>Bacteria</taxon>
        <taxon>Bacillati</taxon>
        <taxon>Actinomycetota</taxon>
        <taxon>Actinomycetes</taxon>
        <taxon>Kitasatosporales</taxon>
        <taxon>Streptomycetaceae</taxon>
        <taxon>Streptomyces</taxon>
    </lineage>
</organism>
<dbReference type="Gene3D" id="1.10.287.70">
    <property type="match status" value="1"/>
</dbReference>
<dbReference type="EMBL" id="CP023407">
    <property type="protein sequence ID" value="AYL39545.1"/>
    <property type="molecule type" value="Genomic_DNA"/>
</dbReference>
<dbReference type="Proteomes" id="UP000282170">
    <property type="component" value="Chromosome"/>
</dbReference>
<feature type="transmembrane region" description="Helical" evidence="1">
    <location>
        <begin position="55"/>
        <end position="76"/>
    </location>
</feature>
<evidence type="ECO:0000256" key="1">
    <source>
        <dbReference type="SAM" id="Phobius"/>
    </source>
</evidence>
<reference evidence="3 4" key="1">
    <citation type="submission" date="2017-09" db="EMBL/GenBank/DDBJ databases">
        <authorList>
            <person name="Zhang H."/>
            <person name="Hu S."/>
            <person name="Xu J."/>
            <person name="He Z."/>
        </authorList>
    </citation>
    <scope>NUCLEOTIDE SEQUENCE [LARGE SCALE GENOMIC DNA]</scope>
    <source>
        <strain evidence="3 4">TXX3120</strain>
    </source>
</reference>
<dbReference type="KEGG" id="sfug:CNQ36_16960"/>